<evidence type="ECO:0000256" key="7">
    <source>
        <dbReference type="SAM" id="Phobius"/>
    </source>
</evidence>
<dbReference type="Gene3D" id="3.30.70.1320">
    <property type="entry name" value="Multidrug efflux transporter AcrB pore domain like"/>
    <property type="match status" value="1"/>
</dbReference>
<keyword evidence="6 7" id="KW-0472">Membrane</keyword>
<dbReference type="Gene3D" id="1.20.1640.10">
    <property type="entry name" value="Multidrug efflux transporter AcrB transmembrane domain"/>
    <property type="match status" value="2"/>
</dbReference>
<feature type="transmembrane region" description="Helical" evidence="7">
    <location>
        <begin position="389"/>
        <end position="410"/>
    </location>
</feature>
<keyword evidence="3" id="KW-1003">Cell membrane</keyword>
<feature type="transmembrane region" description="Helical" evidence="7">
    <location>
        <begin position="431"/>
        <end position="457"/>
    </location>
</feature>
<dbReference type="PANTHER" id="PTHR32063:SF19">
    <property type="entry name" value="CATION EFFLUX SYSTEM PROTEIN CUSA"/>
    <property type="match status" value="1"/>
</dbReference>
<organism evidence="8">
    <name type="scientific">hydrothermal vent metagenome</name>
    <dbReference type="NCBI Taxonomy" id="652676"/>
    <lineage>
        <taxon>unclassified sequences</taxon>
        <taxon>metagenomes</taxon>
        <taxon>ecological metagenomes</taxon>
    </lineage>
</organism>
<dbReference type="Gene3D" id="3.30.70.1430">
    <property type="entry name" value="Multidrug efflux transporter AcrB pore domain"/>
    <property type="match status" value="2"/>
</dbReference>
<evidence type="ECO:0000313" key="8">
    <source>
        <dbReference type="EMBL" id="VAX18654.1"/>
    </source>
</evidence>
<dbReference type="Pfam" id="PF00873">
    <property type="entry name" value="ACR_tran"/>
    <property type="match status" value="1"/>
</dbReference>
<dbReference type="NCBIfam" id="TIGR00914">
    <property type="entry name" value="2A0601"/>
    <property type="match status" value="1"/>
</dbReference>
<keyword evidence="2" id="KW-0813">Transport</keyword>
<dbReference type="Gene3D" id="3.30.70.1440">
    <property type="entry name" value="Multidrug efflux transporter AcrB pore domain"/>
    <property type="match status" value="1"/>
</dbReference>
<name>A0A3B1C3P5_9ZZZZ</name>
<feature type="transmembrane region" description="Helical" evidence="7">
    <location>
        <begin position="916"/>
        <end position="940"/>
    </location>
</feature>
<protein>
    <submittedName>
        <fullName evidence="8">Cobalt-zinc-cadmium resistance protein CzcA Cation efflux system protein CusA</fullName>
    </submittedName>
</protein>
<proteinExistence type="predicted"/>
<feature type="transmembrane region" description="Helical" evidence="7">
    <location>
        <begin position="329"/>
        <end position="355"/>
    </location>
</feature>
<accession>A0A3B1C3P5</accession>
<dbReference type="InterPro" id="IPR027463">
    <property type="entry name" value="AcrB_DN_DC_subdom"/>
</dbReference>
<dbReference type="Gene3D" id="3.30.2090.10">
    <property type="entry name" value="Multidrug efflux transporter AcrB TolC docking domain, DN and DC subdomains"/>
    <property type="match status" value="2"/>
</dbReference>
<evidence type="ECO:0000256" key="3">
    <source>
        <dbReference type="ARBA" id="ARBA00022475"/>
    </source>
</evidence>
<comment type="subcellular location">
    <subcellularLocation>
        <location evidence="1">Cell membrane</location>
        <topology evidence="1">Multi-pass membrane protein</topology>
    </subcellularLocation>
</comment>
<evidence type="ECO:0000256" key="6">
    <source>
        <dbReference type="ARBA" id="ARBA00023136"/>
    </source>
</evidence>
<keyword evidence="5 7" id="KW-1133">Transmembrane helix</keyword>
<dbReference type="SUPFAM" id="SSF82866">
    <property type="entry name" value="Multidrug efflux transporter AcrB transmembrane domain"/>
    <property type="match status" value="2"/>
</dbReference>
<evidence type="ECO:0000256" key="5">
    <source>
        <dbReference type="ARBA" id="ARBA00022989"/>
    </source>
</evidence>
<feature type="transmembrane region" description="Helical" evidence="7">
    <location>
        <begin position="864"/>
        <end position="883"/>
    </location>
</feature>
<gene>
    <name evidence="8" type="ORF">MNBD_NITROSPINAE03-1365</name>
</gene>
<keyword evidence="4 7" id="KW-0812">Transmembrane</keyword>
<sequence>MLPTIINGSIRYRKVIGALMALGILLSVYAIKNSPLDAIPDISDPQIIIYSKWPRSSKLLETKITRPLIRSLSGMKGVRTVRGMSYLGYSFVYVIMENDADKGMVKDEVNDRLNSIRPKLPPDAQIEIGPQASAMGWAYQYILVDSDNSHDLREIRRIQQERVKTALESVEGVAEVATVGGLTKQYQLKIYPPLLAETGVSLKELVSALKSISGEAGGRLLEVNNRDYQIRGIAKAENIDQIESAVIGYSRDGAPVRIKDIGYIQVGYDLRRGIADFNGIGEVVGGIVIIEQDKNVLTVIKRVKEKLEGIEKTLPEGISIVTVYDRSPLISGAIFTFFKTLAYELAVVILVMALFLKTGRTVVAPALVLLFSVLFSFLPLYLFHQTLNLFSIAGLFLAMGEMADATIVMVENCASELAAKGSVGEAERRRIIIGSVINMAKPLFFSLLIIIVSFLPVFFLGGREGKLFDPLAYSKTFAMFLSTLLTFVFLPALILAIFGGKRPAPVAKTDVFLLKWYERSLGTVLKFKYLFLALNIIILVATAPVMMSFGKTFMPELDEGSILYMPTTLPGLPAKEAGWILQRIDAKLKNFPEVEKVFGKLGRADSATDPAPFTMIESTITLRPKTEWRPGMTIKRLIREMDDEMKIPGFVNAWTQPIRARVDMQTTGVQTPVGLKVKGTDLGEIETIAKKIETALREFPHTKSVIAERISDGYFIDADFDYDRLASLGIRVDEALLHIRYALGGENVGWIDNQNGRVPLNVQYAIDYINTLEKISNLLIVASDDRITPLSNVADVKVKRLPEMIRDEDGLLTGYIYIDIAGIEAGTYVERAREFLSEKIKLPDGYLLEWSGQFQYEIEAREKLFIIAPVTLLIIFILLMYTFRSVVDAILIMLSIPYAFVGGIWMQWMLGYPMTIAVWVGYIAVFAVAVQTGIIMIIFLRQALKKRGIDNIPQTIGAIETAVIEGSALRLRPKLMTVSTTILSLLPVMLSSGSGMEIMKPIATPTVGGMITSTIYVLFIIPCLFTSGLQLRSSVNKSV</sequence>
<feature type="transmembrane region" description="Helical" evidence="7">
    <location>
        <begin position="529"/>
        <end position="549"/>
    </location>
</feature>
<dbReference type="EMBL" id="UOGB01000120">
    <property type="protein sequence ID" value="VAX18654.1"/>
    <property type="molecule type" value="Genomic_DNA"/>
</dbReference>
<dbReference type="InterPro" id="IPR004763">
    <property type="entry name" value="CusA-like"/>
</dbReference>
<dbReference type="InterPro" id="IPR001036">
    <property type="entry name" value="Acrflvin-R"/>
</dbReference>
<dbReference type="SUPFAM" id="SSF82714">
    <property type="entry name" value="Multidrug efflux transporter AcrB TolC docking domain, DN and DC subdomains"/>
    <property type="match status" value="2"/>
</dbReference>
<reference evidence="8" key="1">
    <citation type="submission" date="2018-06" db="EMBL/GenBank/DDBJ databases">
        <authorList>
            <person name="Zhirakovskaya E."/>
        </authorList>
    </citation>
    <scope>NUCLEOTIDE SEQUENCE</scope>
</reference>
<evidence type="ECO:0000256" key="1">
    <source>
        <dbReference type="ARBA" id="ARBA00004651"/>
    </source>
</evidence>
<dbReference type="GO" id="GO:0008324">
    <property type="term" value="F:monoatomic cation transmembrane transporter activity"/>
    <property type="evidence" value="ECO:0007669"/>
    <property type="project" value="InterPro"/>
</dbReference>
<dbReference type="SUPFAM" id="SSF82693">
    <property type="entry name" value="Multidrug efflux transporter AcrB pore domain, PN1, PN2, PC1 and PC2 subdomains"/>
    <property type="match status" value="2"/>
</dbReference>
<dbReference type="AlphaFoldDB" id="A0A3B1C3P5"/>
<evidence type="ECO:0000256" key="4">
    <source>
        <dbReference type="ARBA" id="ARBA00022692"/>
    </source>
</evidence>
<feature type="transmembrane region" description="Helical" evidence="7">
    <location>
        <begin position="477"/>
        <end position="498"/>
    </location>
</feature>
<evidence type="ECO:0000256" key="2">
    <source>
        <dbReference type="ARBA" id="ARBA00022448"/>
    </source>
</evidence>
<dbReference type="PRINTS" id="PR00702">
    <property type="entry name" value="ACRIFLAVINRP"/>
</dbReference>
<feature type="transmembrane region" description="Helical" evidence="7">
    <location>
        <begin position="362"/>
        <end position="383"/>
    </location>
</feature>
<dbReference type="PANTHER" id="PTHR32063">
    <property type="match status" value="1"/>
</dbReference>
<dbReference type="GO" id="GO:0005886">
    <property type="term" value="C:plasma membrane"/>
    <property type="evidence" value="ECO:0007669"/>
    <property type="project" value="UniProtKB-SubCell"/>
</dbReference>
<dbReference type="GO" id="GO:0042910">
    <property type="term" value="F:xenobiotic transmembrane transporter activity"/>
    <property type="evidence" value="ECO:0007669"/>
    <property type="project" value="TreeGrafter"/>
</dbReference>
<feature type="transmembrane region" description="Helical" evidence="7">
    <location>
        <begin position="975"/>
        <end position="996"/>
    </location>
</feature>
<feature type="transmembrane region" description="Helical" evidence="7">
    <location>
        <begin position="890"/>
        <end position="910"/>
    </location>
</feature>
<feature type="transmembrane region" description="Helical" evidence="7">
    <location>
        <begin position="1002"/>
        <end position="1025"/>
    </location>
</feature>